<name>A0A4Q0YTY0_9GAMM</name>
<dbReference type="Gene3D" id="3.40.50.1820">
    <property type="entry name" value="alpha/beta hydrolase"/>
    <property type="match status" value="1"/>
</dbReference>
<sequence>MLLKNNGMSFSLLKFNEENGKEIVLCLHGFPDNNQSFNQQIKGLIASGYQVVVPNIRGYETTSLSPDGDYHLHLMVDDVNAWIKQLGEEKVHLIGHDWGAIIAYLFANEYPDKLLSLTTIAIPPLHHFEWALIKHPKQLLLSWYTLFFHLWGISDWWLERNNWAFVDTLWRNWSPDWEASSETLNSVKQTLSQPGVKKAVLGYYRHFILDHFTQGARKVRKMAKKTTNVPTLAITGANDGCMSSKIYDYAVDPKMFTRGIRVERVSGAGHFVHQEKPEIVTPMLVEFFDSHNAENR</sequence>
<dbReference type="InterPro" id="IPR029058">
    <property type="entry name" value="AB_hydrolase_fold"/>
</dbReference>
<accession>A0A4Q0YTY0</accession>
<evidence type="ECO:0000313" key="3">
    <source>
        <dbReference type="EMBL" id="RXJ73574.1"/>
    </source>
</evidence>
<gene>
    <name evidence="3" type="ORF">CS022_08710</name>
</gene>
<dbReference type="GO" id="GO:0016787">
    <property type="term" value="F:hydrolase activity"/>
    <property type="evidence" value="ECO:0007669"/>
    <property type="project" value="UniProtKB-KW"/>
</dbReference>
<dbReference type="RefSeq" id="WP_129121952.1">
    <property type="nucleotide sequence ID" value="NZ_PEIB01000008.1"/>
</dbReference>
<dbReference type="OrthoDB" id="9780765at2"/>
<feature type="domain" description="AB hydrolase-1" evidence="2">
    <location>
        <begin position="23"/>
        <end position="277"/>
    </location>
</feature>
<reference evidence="3 4" key="1">
    <citation type="submission" date="2017-10" db="EMBL/GenBank/DDBJ databases">
        <title>Nyctiphanis sp. nov., isolated from the stomach of the euphausiid Nyctiphanes simplex (Hansen, 1911) in the Gulf of California.</title>
        <authorList>
            <person name="Gomez-Gil B."/>
            <person name="Aguilar-Mendez M."/>
            <person name="Lopez-Cortes A."/>
            <person name="Gomez-Gutierrez J."/>
            <person name="Roque A."/>
            <person name="Lang E."/>
            <person name="Gonzalez-Castillo A."/>
        </authorList>
    </citation>
    <scope>NUCLEOTIDE SEQUENCE [LARGE SCALE GENOMIC DNA]</scope>
    <source>
        <strain evidence="3 4">CAIM 600</strain>
    </source>
</reference>
<dbReference type="Pfam" id="PF00561">
    <property type="entry name" value="Abhydrolase_1"/>
    <property type="match status" value="1"/>
</dbReference>
<dbReference type="PANTHER" id="PTHR43329">
    <property type="entry name" value="EPOXIDE HYDROLASE"/>
    <property type="match status" value="1"/>
</dbReference>
<organism evidence="3 4">
    <name type="scientific">Veronia nyctiphanis</name>
    <dbReference type="NCBI Taxonomy" id="1278244"/>
    <lineage>
        <taxon>Bacteria</taxon>
        <taxon>Pseudomonadati</taxon>
        <taxon>Pseudomonadota</taxon>
        <taxon>Gammaproteobacteria</taxon>
        <taxon>Vibrionales</taxon>
        <taxon>Vibrionaceae</taxon>
        <taxon>Veronia</taxon>
    </lineage>
</organism>
<proteinExistence type="predicted"/>
<dbReference type="EMBL" id="PEIB01000008">
    <property type="protein sequence ID" value="RXJ73574.1"/>
    <property type="molecule type" value="Genomic_DNA"/>
</dbReference>
<dbReference type="InterPro" id="IPR000073">
    <property type="entry name" value="AB_hydrolase_1"/>
</dbReference>
<keyword evidence="1" id="KW-0378">Hydrolase</keyword>
<keyword evidence="4" id="KW-1185">Reference proteome</keyword>
<evidence type="ECO:0000313" key="4">
    <source>
        <dbReference type="Proteomes" id="UP000290287"/>
    </source>
</evidence>
<dbReference type="PRINTS" id="PR00412">
    <property type="entry name" value="EPOXHYDRLASE"/>
</dbReference>
<dbReference type="AlphaFoldDB" id="A0A4Q0YTY0"/>
<comment type="caution">
    <text evidence="3">The sequence shown here is derived from an EMBL/GenBank/DDBJ whole genome shotgun (WGS) entry which is preliminary data.</text>
</comment>
<evidence type="ECO:0000259" key="2">
    <source>
        <dbReference type="Pfam" id="PF00561"/>
    </source>
</evidence>
<dbReference type="Proteomes" id="UP000290287">
    <property type="component" value="Unassembled WGS sequence"/>
</dbReference>
<evidence type="ECO:0000256" key="1">
    <source>
        <dbReference type="ARBA" id="ARBA00022801"/>
    </source>
</evidence>
<dbReference type="SUPFAM" id="SSF53474">
    <property type="entry name" value="alpha/beta-Hydrolases"/>
    <property type="match status" value="1"/>
</dbReference>
<dbReference type="InterPro" id="IPR000639">
    <property type="entry name" value="Epox_hydrolase-like"/>
</dbReference>
<protein>
    <recommendedName>
        <fullName evidence="2">AB hydrolase-1 domain-containing protein</fullName>
    </recommendedName>
</protein>